<proteinExistence type="predicted"/>
<dbReference type="Proteomes" id="UP000026962">
    <property type="component" value="Chromosome 3"/>
</dbReference>
<organism evidence="2">
    <name type="scientific">Oryza punctata</name>
    <name type="common">Red rice</name>
    <dbReference type="NCBI Taxonomy" id="4537"/>
    <lineage>
        <taxon>Eukaryota</taxon>
        <taxon>Viridiplantae</taxon>
        <taxon>Streptophyta</taxon>
        <taxon>Embryophyta</taxon>
        <taxon>Tracheophyta</taxon>
        <taxon>Spermatophyta</taxon>
        <taxon>Magnoliopsida</taxon>
        <taxon>Liliopsida</taxon>
        <taxon>Poales</taxon>
        <taxon>Poaceae</taxon>
        <taxon>BOP clade</taxon>
        <taxon>Oryzoideae</taxon>
        <taxon>Oryzeae</taxon>
        <taxon>Oryzinae</taxon>
        <taxon>Oryza</taxon>
    </lineage>
</organism>
<feature type="region of interest" description="Disordered" evidence="1">
    <location>
        <begin position="68"/>
        <end position="103"/>
    </location>
</feature>
<reference evidence="2" key="2">
    <citation type="submission" date="2018-05" db="EMBL/GenBank/DDBJ databases">
        <title>OpunRS2 (Oryza punctata Reference Sequence Version 2).</title>
        <authorList>
            <person name="Zhang J."/>
            <person name="Kudrna D."/>
            <person name="Lee S."/>
            <person name="Talag J."/>
            <person name="Welchert J."/>
            <person name="Wing R.A."/>
        </authorList>
    </citation>
    <scope>NUCLEOTIDE SEQUENCE [LARGE SCALE GENOMIC DNA]</scope>
</reference>
<feature type="region of interest" description="Disordered" evidence="1">
    <location>
        <begin position="1"/>
        <end position="53"/>
    </location>
</feature>
<keyword evidence="3" id="KW-1185">Reference proteome</keyword>
<evidence type="ECO:0000313" key="3">
    <source>
        <dbReference type="Proteomes" id="UP000026962"/>
    </source>
</evidence>
<protein>
    <submittedName>
        <fullName evidence="2">Uncharacterized protein</fullName>
    </submittedName>
</protein>
<feature type="compositionally biased region" description="Basic and acidic residues" evidence="1">
    <location>
        <begin position="457"/>
        <end position="477"/>
    </location>
</feature>
<dbReference type="eggNOG" id="ENOG502QT54">
    <property type="taxonomic scope" value="Eukaryota"/>
</dbReference>
<dbReference type="PANTHER" id="PTHR31208">
    <property type="entry name" value="EXPRESSED PROTEIN"/>
    <property type="match status" value="1"/>
</dbReference>
<dbReference type="PANTHER" id="PTHR31208:SF11">
    <property type="entry name" value="CYTOKININ RIBOSIDE 5'-MONOPHOSPHATE PHOSPHORIBOHYDROLASE"/>
    <property type="match status" value="1"/>
</dbReference>
<dbReference type="EnsemblPlants" id="OPUNC03G22700.1">
    <property type="protein sequence ID" value="OPUNC03G22700.1"/>
    <property type="gene ID" value="OPUNC03G22700"/>
</dbReference>
<sequence>MAAAAAAPSSVGAGLGSGLGLARSSLTPSDGRRRRRCRSPSLSSLHPPWPAAPRLVCRSSGARLPRESAVAAAANSPRRQQQIGEHEEEVAAAMEPERSSPHEVREEMARCFDLVRRLGRGAVYLGSSRIARLLDCTTWSGAGPGFMDAANQGALEAGKPVGGFKIGKEAGEWTSSNFHPYLPSECYLTCRFFSARKHGLVDAAVRNCPTDRTAVIALPGGIGTLDELFEMMALIQLERIGSTLPVPFLLLNYDSYYSKLLEFLNDCEEWGTVAPGEVASLWKVCNGNHEALEYLAQFYDDEQRAEDVAPFLSVLVATIKFIIIRTSKIYKGISGEPADFTLTAGASSAGAEACSPSAAAFEGGAALLGTGFDRGDAPGAAEEFLAAGDIGGEAAARLGWRFSWSAAAAAPALGEATAKAESDRDACRFRFRLSISMAPLLLLLRGEIEIEIEEEIERRGERSRGGRRQVRGEETTARRRPRGGL</sequence>
<reference evidence="2" key="1">
    <citation type="submission" date="2015-04" db="UniProtKB">
        <authorList>
            <consortium name="EnsemblPlants"/>
        </authorList>
    </citation>
    <scope>IDENTIFICATION</scope>
</reference>
<dbReference type="Pfam" id="PF03641">
    <property type="entry name" value="Lysine_decarbox"/>
    <property type="match status" value="1"/>
</dbReference>
<dbReference type="Gramene" id="OPUNC03G22700.1">
    <property type="protein sequence ID" value="OPUNC03G22700.1"/>
    <property type="gene ID" value="OPUNC03G22700"/>
</dbReference>
<evidence type="ECO:0000256" key="1">
    <source>
        <dbReference type="SAM" id="MobiDB-lite"/>
    </source>
</evidence>
<dbReference type="Gene3D" id="3.40.50.450">
    <property type="match status" value="1"/>
</dbReference>
<dbReference type="STRING" id="4537.A0A0E0KFY1"/>
<feature type="compositionally biased region" description="Low complexity" evidence="1">
    <location>
        <begin position="20"/>
        <end position="29"/>
    </location>
</feature>
<dbReference type="SUPFAM" id="SSF102405">
    <property type="entry name" value="MCP/YpsA-like"/>
    <property type="match status" value="1"/>
</dbReference>
<feature type="region of interest" description="Disordered" evidence="1">
    <location>
        <begin position="457"/>
        <end position="485"/>
    </location>
</feature>
<accession>A0A0E0KFY1</accession>
<name>A0A0E0KFY1_ORYPU</name>
<dbReference type="HOGENOM" id="CLU_563087_0_0_1"/>
<dbReference type="AlphaFoldDB" id="A0A0E0KFY1"/>
<evidence type="ECO:0000313" key="2">
    <source>
        <dbReference type="EnsemblPlants" id="OPUNC03G22700.1"/>
    </source>
</evidence>
<feature type="compositionally biased region" description="Low complexity" evidence="1">
    <location>
        <begin position="1"/>
        <end position="12"/>
    </location>
</feature>
<dbReference type="InterPro" id="IPR031100">
    <property type="entry name" value="LOG_fam"/>
</dbReference>